<dbReference type="InterPro" id="IPR006076">
    <property type="entry name" value="FAD-dep_OxRdtase"/>
</dbReference>
<feature type="domain" description="FAD dependent oxidoreductase" evidence="1">
    <location>
        <begin position="71"/>
        <end position="455"/>
    </location>
</feature>
<dbReference type="GO" id="GO:0005739">
    <property type="term" value="C:mitochondrion"/>
    <property type="evidence" value="ECO:0007669"/>
    <property type="project" value="GOC"/>
</dbReference>
<dbReference type="Pfam" id="PF01266">
    <property type="entry name" value="DAO"/>
    <property type="match status" value="1"/>
</dbReference>
<gene>
    <name evidence="2" type="ORF">MELIAE_LOCUS8375</name>
</gene>
<dbReference type="GO" id="GO:0032981">
    <property type="term" value="P:mitochondrial respiratory chain complex I assembly"/>
    <property type="evidence" value="ECO:0007669"/>
    <property type="project" value="TreeGrafter"/>
</dbReference>
<dbReference type="SUPFAM" id="SSF51905">
    <property type="entry name" value="FAD/NAD(P)-binding domain"/>
    <property type="match status" value="1"/>
</dbReference>
<reference evidence="2" key="1">
    <citation type="submission" date="2021-12" db="EMBL/GenBank/DDBJ databases">
        <authorList>
            <person name="King R."/>
        </authorList>
    </citation>
    <scope>NUCLEOTIDE SEQUENCE</scope>
</reference>
<evidence type="ECO:0000259" key="1">
    <source>
        <dbReference type="Pfam" id="PF01266"/>
    </source>
</evidence>
<dbReference type="Proteomes" id="UP001154078">
    <property type="component" value="Chromosome 5"/>
</dbReference>
<organism evidence="2 3">
    <name type="scientific">Brassicogethes aeneus</name>
    <name type="common">Rape pollen beetle</name>
    <name type="synonym">Meligethes aeneus</name>
    <dbReference type="NCBI Taxonomy" id="1431903"/>
    <lineage>
        <taxon>Eukaryota</taxon>
        <taxon>Metazoa</taxon>
        <taxon>Ecdysozoa</taxon>
        <taxon>Arthropoda</taxon>
        <taxon>Hexapoda</taxon>
        <taxon>Insecta</taxon>
        <taxon>Pterygota</taxon>
        <taxon>Neoptera</taxon>
        <taxon>Endopterygota</taxon>
        <taxon>Coleoptera</taxon>
        <taxon>Polyphaga</taxon>
        <taxon>Cucujiformia</taxon>
        <taxon>Nitidulidae</taxon>
        <taxon>Meligethinae</taxon>
        <taxon>Brassicogethes</taxon>
    </lineage>
</organism>
<sequence>MFKIMIKTPVKVIYSKFACRSLHGSVRKCDKFENPFTRTFRVLKDDLSRKKQQLMQPTTSGVANVFPSHADIVIIGGGAVGSSIAYWLKQKTNADALKIVVVERDPTYKECSTVLSVGGLRQQFSLPENIQLSLYGAEFLRTLKKRFGPDAETNFTPHGYLVLASEEGAQQLMDNQKLQKELGAVNVLLTKEKLKERFPWMNVDNVELGCLGLEKEGWFDPWSLLQILKKGAKDLGTEYIHGDVVDFNFTARSDIMVEGTQQGSYEGINELIVQLPNGERKPIKFAYCILAAGGHSGEIAELAKIGLGPGMLSVPLPVQNRKRYVFNFKCPGIPPGINTPLTVDYSGAYFRRECLGGSFICGLSPPPEEEPIADNLEMDHSYFDEKIWPILANRVPAFESIKVTGGWSGYYDYNCFDQNGIIGPHPYYFNMYIATGFSGHGIQQAPAVGRAVAELILDGRFQTIDLSRFSFDRLIVDKPMFEIGIY</sequence>
<keyword evidence="3" id="KW-1185">Reference proteome</keyword>
<accession>A0A9P0BAJ2</accession>
<dbReference type="PANTHER" id="PTHR13847">
    <property type="entry name" value="SARCOSINE DEHYDROGENASE-RELATED"/>
    <property type="match status" value="1"/>
</dbReference>
<dbReference type="OrthoDB" id="424974at2759"/>
<dbReference type="AlphaFoldDB" id="A0A9P0BAJ2"/>
<dbReference type="EMBL" id="OV121136">
    <property type="protein sequence ID" value="CAH0557727.1"/>
    <property type="molecule type" value="Genomic_DNA"/>
</dbReference>
<evidence type="ECO:0000313" key="2">
    <source>
        <dbReference type="EMBL" id="CAH0557727.1"/>
    </source>
</evidence>
<dbReference type="Gene3D" id="3.30.9.10">
    <property type="entry name" value="D-Amino Acid Oxidase, subunit A, domain 2"/>
    <property type="match status" value="1"/>
</dbReference>
<proteinExistence type="predicted"/>
<dbReference type="PANTHER" id="PTHR13847:SF282">
    <property type="entry name" value="LETHAL (2) 37BB"/>
    <property type="match status" value="1"/>
</dbReference>
<evidence type="ECO:0000313" key="3">
    <source>
        <dbReference type="Proteomes" id="UP001154078"/>
    </source>
</evidence>
<dbReference type="InterPro" id="IPR036188">
    <property type="entry name" value="FAD/NAD-bd_sf"/>
</dbReference>
<name>A0A9P0BAJ2_BRAAE</name>
<protein>
    <recommendedName>
        <fullName evidence="1">FAD dependent oxidoreductase domain-containing protein</fullName>
    </recommendedName>
</protein>
<dbReference type="Gene3D" id="3.50.50.60">
    <property type="entry name" value="FAD/NAD(P)-binding domain"/>
    <property type="match status" value="1"/>
</dbReference>
<dbReference type="FunFam" id="3.30.9.10:FF:000026">
    <property type="entry name" value="FAD-dependent oxidoreductase domain-containing protein 1"/>
    <property type="match status" value="1"/>
</dbReference>